<accession>A0A7C9QVW0</accession>
<reference evidence="3 4" key="1">
    <citation type="submission" date="2020-02" db="EMBL/GenBank/DDBJ databases">
        <authorList>
            <person name="Dziuba M."/>
            <person name="Kuznetsov B."/>
            <person name="Mardanov A."/>
            <person name="Ravin N."/>
            <person name="Grouzdev D."/>
        </authorList>
    </citation>
    <scope>NUCLEOTIDE SEQUENCE [LARGE SCALE GENOMIC DNA]</scope>
    <source>
        <strain evidence="3 4">SpK</strain>
    </source>
</reference>
<feature type="region of interest" description="Disordered" evidence="1">
    <location>
        <begin position="199"/>
        <end position="227"/>
    </location>
</feature>
<feature type="domain" description="DUF6538" evidence="2">
    <location>
        <begin position="8"/>
        <end position="65"/>
    </location>
</feature>
<dbReference type="Proteomes" id="UP000480684">
    <property type="component" value="Unassembled WGS sequence"/>
</dbReference>
<dbReference type="Pfam" id="PF20172">
    <property type="entry name" value="DUF6538"/>
    <property type="match status" value="1"/>
</dbReference>
<evidence type="ECO:0000256" key="1">
    <source>
        <dbReference type="SAM" id="MobiDB-lite"/>
    </source>
</evidence>
<evidence type="ECO:0000313" key="4">
    <source>
        <dbReference type="Proteomes" id="UP000480684"/>
    </source>
</evidence>
<sequence length="286" mass="32801">MRSIPNAVRRGNTFHFRRAVPTDIRAILGRRELTRSLDTSDARDARIRARQLYIVSETLFDTVRTLPIAMLTTDKLAKLVQTFYETVLLEENKKRLLQGVISAEQRQTEIERHAAWAADCKDALARNDLQFMASATEAMLLKTRMFGIFTEEDLAHVRQSMLRAGIELAEAIKARYEGDFNYEPRDKLLTQVIQQVQTQASAQPTPSAASVHFPRKPVPPAPPASKAPMFSEFAEKFRLQQRREGTWRGQHTQQSRKTYELFMEIAGPWAIRWSSSPAFMAHRRLT</sequence>
<dbReference type="RefSeq" id="WP_163682335.1">
    <property type="nucleotide sequence ID" value="NZ_JAAIYP010000044.1"/>
</dbReference>
<feature type="compositionally biased region" description="Low complexity" evidence="1">
    <location>
        <begin position="199"/>
        <end position="210"/>
    </location>
</feature>
<organism evidence="3 4">
    <name type="scientific">Magnetospirillum aberrantis SpK</name>
    <dbReference type="NCBI Taxonomy" id="908842"/>
    <lineage>
        <taxon>Bacteria</taxon>
        <taxon>Pseudomonadati</taxon>
        <taxon>Pseudomonadota</taxon>
        <taxon>Alphaproteobacteria</taxon>
        <taxon>Rhodospirillales</taxon>
        <taxon>Rhodospirillaceae</taxon>
        <taxon>Magnetospirillum</taxon>
    </lineage>
</organism>
<dbReference type="AlphaFoldDB" id="A0A7C9QVW0"/>
<dbReference type="InterPro" id="IPR046668">
    <property type="entry name" value="DUF6538"/>
</dbReference>
<evidence type="ECO:0000313" key="3">
    <source>
        <dbReference type="EMBL" id="NFV81878.1"/>
    </source>
</evidence>
<dbReference type="EMBL" id="JAAIYP010000044">
    <property type="protein sequence ID" value="NFV81878.1"/>
    <property type="molecule type" value="Genomic_DNA"/>
</dbReference>
<comment type="caution">
    <text evidence="3">The sequence shown here is derived from an EMBL/GenBank/DDBJ whole genome shotgun (WGS) entry which is preliminary data.</text>
</comment>
<feature type="compositionally biased region" description="Pro residues" evidence="1">
    <location>
        <begin position="216"/>
        <end position="225"/>
    </location>
</feature>
<evidence type="ECO:0000259" key="2">
    <source>
        <dbReference type="Pfam" id="PF20172"/>
    </source>
</evidence>
<name>A0A7C9QVW0_9PROT</name>
<keyword evidence="4" id="KW-1185">Reference proteome</keyword>
<gene>
    <name evidence="3" type="ORF">G4223_17340</name>
</gene>
<protein>
    <recommendedName>
        <fullName evidence="2">DUF6538 domain-containing protein</fullName>
    </recommendedName>
</protein>
<proteinExistence type="predicted"/>